<dbReference type="PANTHER" id="PTHR30348">
    <property type="entry name" value="UNCHARACTERIZED PROTEIN YECE"/>
    <property type="match status" value="1"/>
</dbReference>
<name>A0A6N7LYJ4_9GAMM</name>
<organism evidence="1 2">
    <name type="scientific">Alcanivorax sediminis</name>
    <dbReference type="NCBI Taxonomy" id="2663008"/>
    <lineage>
        <taxon>Bacteria</taxon>
        <taxon>Pseudomonadati</taxon>
        <taxon>Pseudomonadota</taxon>
        <taxon>Gammaproteobacteria</taxon>
        <taxon>Oceanospirillales</taxon>
        <taxon>Alcanivoracaceae</taxon>
        <taxon>Alcanivorax</taxon>
    </lineage>
</organism>
<evidence type="ECO:0000313" key="1">
    <source>
        <dbReference type="EMBL" id="MQX53331.1"/>
    </source>
</evidence>
<dbReference type="SUPFAM" id="SSF117396">
    <property type="entry name" value="TM1631-like"/>
    <property type="match status" value="1"/>
</dbReference>
<dbReference type="Pfam" id="PF01904">
    <property type="entry name" value="DUF72"/>
    <property type="match status" value="1"/>
</dbReference>
<dbReference type="Proteomes" id="UP000469421">
    <property type="component" value="Unassembled WGS sequence"/>
</dbReference>
<dbReference type="InterPro" id="IPR036520">
    <property type="entry name" value="UPF0759_sf"/>
</dbReference>
<dbReference type="PANTHER" id="PTHR30348:SF9">
    <property type="entry name" value="UPF0759 PROTEIN YECE"/>
    <property type="match status" value="1"/>
</dbReference>
<accession>A0A6N7LYJ4</accession>
<proteinExistence type="predicted"/>
<sequence length="281" mass="31791">MMRPYRLGCPQWQHPNWNGRLPDGGSPLQRYGRVFDCVEGNTTFYATPTSSQCEQWRAQVHEHFRFQFKFPRAVTHDRLLVGADALVREFLDIMTPLQDVMGPFLLQLPAAFGPEHLNALWAFLDDLPAPLSCAVEVRHLAFFAKGEGERMLNQGLRERNSARVCFDSRALFSDTASDAVTADAQRKKPQVPVHVLPVEADPVIRFIGHPQLEANRAFLAPWVTRASEWIAAGHRPYMYIHMPDNGDALALAELWHEMLGDVMPDLAPLPLVKQMDQPGLF</sequence>
<dbReference type="InterPro" id="IPR002763">
    <property type="entry name" value="DUF72"/>
</dbReference>
<dbReference type="AlphaFoldDB" id="A0A6N7LYJ4"/>
<dbReference type="Gene3D" id="3.20.20.410">
    <property type="entry name" value="Protein of unknown function UPF0759"/>
    <property type="match status" value="1"/>
</dbReference>
<reference evidence="1 2" key="1">
    <citation type="submission" date="2019-10" db="EMBL/GenBank/DDBJ databases">
        <title>Alcanivorax sp.PA15-N-34 draft genome sequence.</title>
        <authorList>
            <person name="Liao X."/>
            <person name="Shao Z."/>
        </authorList>
    </citation>
    <scope>NUCLEOTIDE SEQUENCE [LARGE SCALE GENOMIC DNA]</scope>
    <source>
        <strain evidence="1 2">PA15-N-34</strain>
    </source>
</reference>
<protein>
    <submittedName>
        <fullName evidence="1">DUF72 domain-containing protein</fullName>
    </submittedName>
</protein>
<keyword evidence="2" id="KW-1185">Reference proteome</keyword>
<dbReference type="EMBL" id="WIRE01000001">
    <property type="protein sequence ID" value="MQX53331.1"/>
    <property type="molecule type" value="Genomic_DNA"/>
</dbReference>
<gene>
    <name evidence="1" type="ORF">GFN93_08725</name>
</gene>
<comment type="caution">
    <text evidence="1">The sequence shown here is derived from an EMBL/GenBank/DDBJ whole genome shotgun (WGS) entry which is preliminary data.</text>
</comment>
<evidence type="ECO:0000313" key="2">
    <source>
        <dbReference type="Proteomes" id="UP000469421"/>
    </source>
</evidence>